<sequence>MKAGQIPFPIFPTNSAAGLLNLLKKSGCRRLLATQDCRESLVHELQREIQAESLGFSLELADFPSTLQAFPFLAHEKRHHPFIPYLTSRPRPCSKDVAMYFHSSGSTGFPKAIPTPHATLLSWAAFASTRGVVSNMAASFAFPAFGVAGFSKQVLAPLFSRTPVFVFPPTQISPSLPIALTADNVMVHMQRNRLKKMAVFPAFLHDWSTDAAAVEFLRSLDYVMYAGGPLPPSIGKTLVDQGVNLKMEYGASEIGSVTLSEGKADREDWEYFEWNPLVKLTFSTGVDGRTEIHVLATERHHLAIVNTPDQMGYDLPDIFERHPTKEGLWRILGRRDDVFIDATGANVVPGPIETTVKGSLHVKNAVMFGEHRMQTGILIQPNDDAAAAHNEGALRDKVWPTIEEGNRITQRYARIKKSMILFTTPSKPLPLNAKGLVRRKEALKLYEQEIDTLYRQTDAEGYRYEIAAL</sequence>
<dbReference type="Gene3D" id="3.40.50.12780">
    <property type="entry name" value="N-terminal domain of ligase-like"/>
    <property type="match status" value="1"/>
</dbReference>
<protein>
    <recommendedName>
        <fullName evidence="3">AMP-dependent synthetase/ligase domain-containing protein</fullName>
    </recommendedName>
</protein>
<dbReference type="Proteomes" id="UP001556367">
    <property type="component" value="Unassembled WGS sequence"/>
</dbReference>
<evidence type="ECO:0000313" key="5">
    <source>
        <dbReference type="Proteomes" id="UP001556367"/>
    </source>
</evidence>
<dbReference type="PANTHER" id="PTHR43439">
    <property type="entry name" value="PHENYLACETATE-COENZYME A LIGASE"/>
    <property type="match status" value="1"/>
</dbReference>
<dbReference type="InterPro" id="IPR000873">
    <property type="entry name" value="AMP-dep_synth/lig_dom"/>
</dbReference>
<keyword evidence="1" id="KW-0596">Phosphopantetheine</keyword>
<dbReference type="Pfam" id="PF00501">
    <property type="entry name" value="AMP-binding"/>
    <property type="match status" value="1"/>
</dbReference>
<gene>
    <name evidence="4" type="ORF">HGRIS_006393</name>
</gene>
<dbReference type="PANTHER" id="PTHR43439:SF2">
    <property type="entry name" value="ENZYME, PUTATIVE (JCVI)-RELATED"/>
    <property type="match status" value="1"/>
</dbReference>
<keyword evidence="5" id="KW-1185">Reference proteome</keyword>
<feature type="domain" description="AMP-dependent synthetase/ligase" evidence="3">
    <location>
        <begin position="1"/>
        <end position="263"/>
    </location>
</feature>
<comment type="caution">
    <text evidence="4">The sequence shown here is derived from an EMBL/GenBank/DDBJ whole genome shotgun (WGS) entry which is preliminary data.</text>
</comment>
<reference evidence="5" key="1">
    <citation type="submission" date="2024-06" db="EMBL/GenBank/DDBJ databases">
        <title>Multi-omics analyses provide insights into the biosynthesis of the anticancer antibiotic pleurotin in Hohenbuehelia grisea.</title>
        <authorList>
            <person name="Weaver J.A."/>
            <person name="Alberti F."/>
        </authorList>
    </citation>
    <scope>NUCLEOTIDE SEQUENCE [LARGE SCALE GENOMIC DNA]</scope>
    <source>
        <strain evidence="5">T-177</strain>
    </source>
</reference>
<dbReference type="InterPro" id="IPR051414">
    <property type="entry name" value="Adenylate-forming_Reductase"/>
</dbReference>
<proteinExistence type="predicted"/>
<dbReference type="InterPro" id="IPR020845">
    <property type="entry name" value="AMP-binding_CS"/>
</dbReference>
<dbReference type="InterPro" id="IPR042099">
    <property type="entry name" value="ANL_N_sf"/>
</dbReference>
<evidence type="ECO:0000313" key="4">
    <source>
        <dbReference type="EMBL" id="KAL0961448.1"/>
    </source>
</evidence>
<accession>A0ABR3K264</accession>
<evidence type="ECO:0000259" key="3">
    <source>
        <dbReference type="Pfam" id="PF00501"/>
    </source>
</evidence>
<dbReference type="PROSITE" id="PS00455">
    <property type="entry name" value="AMP_BINDING"/>
    <property type="match status" value="1"/>
</dbReference>
<organism evidence="4 5">
    <name type="scientific">Hohenbuehelia grisea</name>
    <dbReference type="NCBI Taxonomy" id="104357"/>
    <lineage>
        <taxon>Eukaryota</taxon>
        <taxon>Fungi</taxon>
        <taxon>Dikarya</taxon>
        <taxon>Basidiomycota</taxon>
        <taxon>Agaricomycotina</taxon>
        <taxon>Agaricomycetes</taxon>
        <taxon>Agaricomycetidae</taxon>
        <taxon>Agaricales</taxon>
        <taxon>Pleurotineae</taxon>
        <taxon>Pleurotaceae</taxon>
        <taxon>Hohenbuehelia</taxon>
    </lineage>
</organism>
<dbReference type="SUPFAM" id="SSF56801">
    <property type="entry name" value="Acetyl-CoA synthetase-like"/>
    <property type="match status" value="1"/>
</dbReference>
<name>A0ABR3K264_9AGAR</name>
<evidence type="ECO:0000256" key="2">
    <source>
        <dbReference type="ARBA" id="ARBA00022553"/>
    </source>
</evidence>
<keyword evidence="2" id="KW-0597">Phosphoprotein</keyword>
<dbReference type="EMBL" id="JASNQZ010000001">
    <property type="protein sequence ID" value="KAL0961448.1"/>
    <property type="molecule type" value="Genomic_DNA"/>
</dbReference>
<dbReference type="Pfam" id="PF23562">
    <property type="entry name" value="AMP-binding_C_3"/>
    <property type="match status" value="1"/>
</dbReference>
<evidence type="ECO:0000256" key="1">
    <source>
        <dbReference type="ARBA" id="ARBA00022450"/>
    </source>
</evidence>